<evidence type="ECO:0000256" key="1">
    <source>
        <dbReference type="SAM" id="MobiDB-lite"/>
    </source>
</evidence>
<feature type="compositionally biased region" description="Low complexity" evidence="1">
    <location>
        <begin position="104"/>
        <end position="115"/>
    </location>
</feature>
<evidence type="ECO:0000313" key="4">
    <source>
        <dbReference type="EMBL" id="CAL6029716.1"/>
    </source>
</evidence>
<feature type="compositionally biased region" description="Pro residues" evidence="1">
    <location>
        <begin position="73"/>
        <end position="87"/>
    </location>
</feature>
<reference evidence="3" key="1">
    <citation type="submission" date="2023-06" db="EMBL/GenBank/DDBJ databases">
        <authorList>
            <person name="Kurt Z."/>
        </authorList>
    </citation>
    <scope>NUCLEOTIDE SEQUENCE</scope>
</reference>
<dbReference type="AlphaFoldDB" id="A0AA86UNW6"/>
<sequence length="239" mass="26096">MDPALLEAIRAGAKLNKVQTVDKSIPLGVRKSEDQSKSGKTTPRGPPPAQFKIPPPPVSINQMQINNSQQPIRMPPPPIQIPQPPAQPIQVPLSASSIPPPPNTFAQPPQQVQQLLPPPPPSSNQPLTQSLPPPPPIQKVPQIQVPPAPVQQSQIQAPSVENAPVERKKPAVPPKPGSMKTQQFVKPKFRQISSQDLPIAEFQNKQVMRNECDHTCWVSFRMTSLLQDITQAIIDLSGQ</sequence>
<comment type="caution">
    <text evidence="3">The sequence shown here is derived from an EMBL/GenBank/DDBJ whole genome shotgun (WGS) entry which is preliminary data.</text>
</comment>
<dbReference type="GO" id="GO:0003779">
    <property type="term" value="F:actin binding"/>
    <property type="evidence" value="ECO:0007669"/>
    <property type="project" value="InterPro"/>
</dbReference>
<name>A0AA86UNW6_9EUKA</name>
<feature type="compositionally biased region" description="Pro residues" evidence="1">
    <location>
        <begin position="131"/>
        <end position="149"/>
    </location>
</feature>
<feature type="compositionally biased region" description="Low complexity" evidence="1">
    <location>
        <begin position="150"/>
        <end position="160"/>
    </location>
</feature>
<reference evidence="4 5" key="2">
    <citation type="submission" date="2024-07" db="EMBL/GenBank/DDBJ databases">
        <authorList>
            <person name="Akdeniz Z."/>
        </authorList>
    </citation>
    <scope>NUCLEOTIDE SEQUENCE [LARGE SCALE GENOMIC DNA]</scope>
</reference>
<dbReference type="Pfam" id="PF02205">
    <property type="entry name" value="WH2"/>
    <property type="match status" value="1"/>
</dbReference>
<dbReference type="PROSITE" id="PS51082">
    <property type="entry name" value="WH2"/>
    <property type="match status" value="1"/>
</dbReference>
<protein>
    <submittedName>
        <fullName evidence="3">WH2 domain</fullName>
    </submittedName>
    <submittedName>
        <fullName evidence="4">WH2_domain</fullName>
    </submittedName>
</protein>
<evidence type="ECO:0000259" key="2">
    <source>
        <dbReference type="PROSITE" id="PS51082"/>
    </source>
</evidence>
<proteinExistence type="predicted"/>
<dbReference type="EMBL" id="CAXDID020000111">
    <property type="protein sequence ID" value="CAL6029716.1"/>
    <property type="molecule type" value="Genomic_DNA"/>
</dbReference>
<feature type="compositionally biased region" description="Low complexity" evidence="1">
    <location>
        <begin position="59"/>
        <end position="72"/>
    </location>
</feature>
<feature type="domain" description="WH2" evidence="2">
    <location>
        <begin position="1"/>
        <end position="18"/>
    </location>
</feature>
<dbReference type="Proteomes" id="UP001642409">
    <property type="component" value="Unassembled WGS sequence"/>
</dbReference>
<evidence type="ECO:0000313" key="5">
    <source>
        <dbReference type="Proteomes" id="UP001642409"/>
    </source>
</evidence>
<dbReference type="InterPro" id="IPR003124">
    <property type="entry name" value="WH2_dom"/>
</dbReference>
<dbReference type="EMBL" id="CATOUU010000994">
    <property type="protein sequence ID" value="CAI9965815.1"/>
    <property type="molecule type" value="Genomic_DNA"/>
</dbReference>
<evidence type="ECO:0000313" key="3">
    <source>
        <dbReference type="EMBL" id="CAI9965815.1"/>
    </source>
</evidence>
<feature type="compositionally biased region" description="Pro residues" evidence="1">
    <location>
        <begin position="44"/>
        <end position="58"/>
    </location>
</feature>
<feature type="region of interest" description="Disordered" evidence="1">
    <location>
        <begin position="20"/>
        <end position="181"/>
    </location>
</feature>
<accession>A0AA86UNW6</accession>
<gene>
    <name evidence="4" type="ORF">HINF_LOCUS32593</name>
    <name evidence="3" type="ORF">HINF_LOCUS53460</name>
</gene>
<organism evidence="3">
    <name type="scientific">Hexamita inflata</name>
    <dbReference type="NCBI Taxonomy" id="28002"/>
    <lineage>
        <taxon>Eukaryota</taxon>
        <taxon>Metamonada</taxon>
        <taxon>Diplomonadida</taxon>
        <taxon>Hexamitidae</taxon>
        <taxon>Hexamitinae</taxon>
        <taxon>Hexamita</taxon>
    </lineage>
</organism>
<keyword evidence="5" id="KW-1185">Reference proteome</keyword>